<dbReference type="PANTHER" id="PTHR34706:SF1">
    <property type="entry name" value="VWFA DOMAIN-CONTAINING PROTEIN"/>
    <property type="match status" value="1"/>
</dbReference>
<dbReference type="PROSITE" id="PS50234">
    <property type="entry name" value="VWFA"/>
    <property type="match status" value="1"/>
</dbReference>
<dbReference type="Pfam" id="PF00092">
    <property type="entry name" value="VWA"/>
    <property type="match status" value="1"/>
</dbReference>
<dbReference type="AlphaFoldDB" id="X0M008"/>
<protein>
    <recommendedName>
        <fullName evidence="2">VWFA domain-containing protein</fullName>
    </recommendedName>
</protein>
<organism evidence="3">
    <name type="scientific">Fusarium oxysporum f. sp. vasinfectum 25433</name>
    <dbReference type="NCBI Taxonomy" id="1089449"/>
    <lineage>
        <taxon>Eukaryota</taxon>
        <taxon>Fungi</taxon>
        <taxon>Dikarya</taxon>
        <taxon>Ascomycota</taxon>
        <taxon>Pezizomycotina</taxon>
        <taxon>Sordariomycetes</taxon>
        <taxon>Hypocreomycetidae</taxon>
        <taxon>Hypocreales</taxon>
        <taxon>Nectriaceae</taxon>
        <taxon>Fusarium</taxon>
        <taxon>Fusarium oxysporum species complex</taxon>
    </lineage>
</organism>
<dbReference type="InterPro" id="IPR002035">
    <property type="entry name" value="VWF_A"/>
</dbReference>
<dbReference type="InterPro" id="IPR036465">
    <property type="entry name" value="vWFA_dom_sf"/>
</dbReference>
<feature type="domain" description="VWFA" evidence="2">
    <location>
        <begin position="109"/>
        <end position="314"/>
    </location>
</feature>
<feature type="compositionally biased region" description="Polar residues" evidence="1">
    <location>
        <begin position="13"/>
        <end position="25"/>
    </location>
</feature>
<feature type="region of interest" description="Disordered" evidence="1">
    <location>
        <begin position="1"/>
        <end position="30"/>
    </location>
</feature>
<evidence type="ECO:0000313" key="3">
    <source>
        <dbReference type="EMBL" id="EXM14040.1"/>
    </source>
</evidence>
<dbReference type="EMBL" id="KK035252">
    <property type="protein sequence ID" value="EXM14040.1"/>
    <property type="molecule type" value="Genomic_DNA"/>
</dbReference>
<dbReference type="Gene3D" id="3.40.50.410">
    <property type="entry name" value="von Willebrand factor, type A domain"/>
    <property type="match status" value="1"/>
</dbReference>
<evidence type="ECO:0000259" key="2">
    <source>
        <dbReference type="PROSITE" id="PS50234"/>
    </source>
</evidence>
<name>X0M008_FUSOX</name>
<sequence>MFKRMIAGMSGGKATSSKLIRTPTTDSKESIEKTYTNTHDTGIKNNTQKPPNLYINNPFADSLMEAPPAYDLTYETGHVDLPQRGATTVSDTSRNSTNEDKYSFLSVFDTVFVIDDSESMKGPSWREAGDALAKIAPICTSRDPDGIDIYFLNHRSIHKGTGIQAEGGYYQIREAKQVKDIFESIQPSGSTPTGSRLQHILKPYITRISCHARYLNSTKPINIIVITDGCPTDDPEAIIEHHAKKLDQIEALPHQVGIQFFQVGNEPGAGTALRKLDDDIAGCNIRDMVDTFTWDASTSDGKNELTEEGILKAVLGAVVRRLDRKTLS</sequence>
<dbReference type="SUPFAM" id="SSF53300">
    <property type="entry name" value="vWA-like"/>
    <property type="match status" value="1"/>
</dbReference>
<dbReference type="HOGENOM" id="CLU_040578_0_0_1"/>
<proteinExistence type="predicted"/>
<accession>X0M008</accession>
<dbReference type="Proteomes" id="UP000030701">
    <property type="component" value="Unassembled WGS sequence"/>
</dbReference>
<evidence type="ECO:0000256" key="1">
    <source>
        <dbReference type="SAM" id="MobiDB-lite"/>
    </source>
</evidence>
<dbReference type="PANTHER" id="PTHR34706">
    <property type="entry name" value="SLR1338 PROTEIN"/>
    <property type="match status" value="1"/>
</dbReference>
<gene>
    <name evidence="3" type="ORF">FOTG_17526</name>
</gene>
<dbReference type="OrthoDB" id="2142040at2759"/>
<reference evidence="3" key="2">
    <citation type="submission" date="2014-03" db="EMBL/GenBank/DDBJ databases">
        <title>The Genome Annotation of Fusarium oxysporum Cotton.</title>
        <authorList>
            <consortium name="The Broad Institute Genomics Platform"/>
            <person name="Ma L.-J."/>
            <person name="Corby-Kistler H."/>
            <person name="Broz K."/>
            <person name="Gale L.R."/>
            <person name="Jonkers W."/>
            <person name="O'Donnell K."/>
            <person name="Ploetz R."/>
            <person name="Steinberg C."/>
            <person name="Schwartz D.C."/>
            <person name="VanEtten H."/>
            <person name="Zhou S."/>
            <person name="Young S.K."/>
            <person name="Zeng Q."/>
            <person name="Gargeya S."/>
            <person name="Fitzgerald M."/>
            <person name="Abouelleil A."/>
            <person name="Alvarado L."/>
            <person name="Chapman S.B."/>
            <person name="Gainer-Dewar J."/>
            <person name="Goldberg J."/>
            <person name="Griggs A."/>
            <person name="Gujja S."/>
            <person name="Hansen M."/>
            <person name="Howarth C."/>
            <person name="Imamovic A."/>
            <person name="Ireland A."/>
            <person name="Larimer J."/>
            <person name="McCowan C."/>
            <person name="Murphy C."/>
            <person name="Pearson M."/>
            <person name="Poon T.W."/>
            <person name="Priest M."/>
            <person name="Roberts A."/>
            <person name="Saif S."/>
            <person name="Shea T."/>
            <person name="Sykes S."/>
            <person name="Wortman J."/>
            <person name="Nusbaum C."/>
            <person name="Birren B."/>
        </authorList>
    </citation>
    <scope>NUCLEOTIDE SEQUENCE</scope>
    <source>
        <strain evidence="3">25433</strain>
    </source>
</reference>
<reference evidence="3" key="1">
    <citation type="submission" date="2011-11" db="EMBL/GenBank/DDBJ databases">
        <title>The Genome Sequence of Fusarium oxysporum Cotton.</title>
        <authorList>
            <consortium name="The Broad Institute Genome Sequencing Platform"/>
            <person name="Ma L.-J."/>
            <person name="Gale L.R."/>
            <person name="Schwartz D.C."/>
            <person name="Zhou S."/>
            <person name="Corby-Kistler H."/>
            <person name="Young S.K."/>
            <person name="Zeng Q."/>
            <person name="Gargeya S."/>
            <person name="Fitzgerald M."/>
            <person name="Haas B."/>
            <person name="Abouelleil A."/>
            <person name="Alvarado L."/>
            <person name="Arachchi H.M."/>
            <person name="Berlin A."/>
            <person name="Brown A."/>
            <person name="Chapman S.B."/>
            <person name="Chen Z."/>
            <person name="Dunbar C."/>
            <person name="Freedman E."/>
            <person name="Gearin G."/>
            <person name="Goldberg J."/>
            <person name="Griggs A."/>
            <person name="Gujja S."/>
            <person name="Heiman D."/>
            <person name="Howarth C."/>
            <person name="Larson L."/>
            <person name="Lui A."/>
            <person name="MacDonald P.J.P."/>
            <person name="Montmayeur A."/>
            <person name="Murphy C."/>
            <person name="Neiman D."/>
            <person name="Pearson M."/>
            <person name="Priest M."/>
            <person name="Roberts A."/>
            <person name="Saif S."/>
            <person name="Shea T."/>
            <person name="Shenoy N."/>
            <person name="Sisk P."/>
            <person name="Stolte C."/>
            <person name="Sykes S."/>
            <person name="Wortman J."/>
            <person name="Nusbaum C."/>
            <person name="Birren B."/>
        </authorList>
    </citation>
    <scope>NUCLEOTIDE SEQUENCE [LARGE SCALE GENOMIC DNA]</scope>
    <source>
        <strain evidence="3">25433</strain>
    </source>
</reference>